<gene>
    <name evidence="5" type="primary">epsE_4</name>
    <name evidence="5" type="ORF">Pla100_47850</name>
</gene>
<dbReference type="GO" id="GO:0016887">
    <property type="term" value="F:ATP hydrolysis activity"/>
    <property type="evidence" value="ECO:0007669"/>
    <property type="project" value="TreeGrafter"/>
</dbReference>
<proteinExistence type="inferred from homology"/>
<comment type="similarity">
    <text evidence="1">Belongs to the GSP E family.</text>
</comment>
<dbReference type="Pfam" id="PF00437">
    <property type="entry name" value="T2SSE"/>
    <property type="match status" value="1"/>
</dbReference>
<dbReference type="EMBL" id="SJPM01000012">
    <property type="protein sequence ID" value="TWT92248.1"/>
    <property type="molecule type" value="Genomic_DNA"/>
</dbReference>
<reference evidence="5 6" key="1">
    <citation type="submission" date="2019-02" db="EMBL/GenBank/DDBJ databases">
        <title>Deep-cultivation of Planctomycetes and their phenomic and genomic characterization uncovers novel biology.</title>
        <authorList>
            <person name="Wiegand S."/>
            <person name="Jogler M."/>
            <person name="Boedeker C."/>
            <person name="Pinto D."/>
            <person name="Vollmers J."/>
            <person name="Rivas-Marin E."/>
            <person name="Kohn T."/>
            <person name="Peeters S.H."/>
            <person name="Heuer A."/>
            <person name="Rast P."/>
            <person name="Oberbeckmann S."/>
            <person name="Bunk B."/>
            <person name="Jeske O."/>
            <person name="Meyerdierks A."/>
            <person name="Storesund J.E."/>
            <person name="Kallscheuer N."/>
            <person name="Luecker S."/>
            <person name="Lage O.M."/>
            <person name="Pohl T."/>
            <person name="Merkel B.J."/>
            <person name="Hornburger P."/>
            <person name="Mueller R.-W."/>
            <person name="Bruemmer F."/>
            <person name="Labrenz M."/>
            <person name="Spormann A.M."/>
            <person name="Op Den Camp H."/>
            <person name="Overmann J."/>
            <person name="Amann R."/>
            <person name="Jetten M.S.M."/>
            <person name="Mascher T."/>
            <person name="Medema M.H."/>
            <person name="Devos D.P."/>
            <person name="Kaster A.-K."/>
            <person name="Ovreas L."/>
            <person name="Rohde M."/>
            <person name="Galperin M.Y."/>
            <person name="Jogler C."/>
        </authorList>
    </citation>
    <scope>NUCLEOTIDE SEQUENCE [LARGE SCALE GENOMIC DNA]</scope>
    <source>
        <strain evidence="5 6">Pla100</strain>
    </source>
</reference>
<evidence type="ECO:0000313" key="5">
    <source>
        <dbReference type="EMBL" id="TWT92248.1"/>
    </source>
</evidence>
<dbReference type="PANTHER" id="PTHR30258:SF2">
    <property type="entry name" value="COMG OPERON PROTEIN 1"/>
    <property type="match status" value="1"/>
</dbReference>
<dbReference type="SUPFAM" id="SSF52540">
    <property type="entry name" value="P-loop containing nucleoside triphosphate hydrolases"/>
    <property type="match status" value="1"/>
</dbReference>
<dbReference type="GO" id="GO:0005886">
    <property type="term" value="C:plasma membrane"/>
    <property type="evidence" value="ECO:0007669"/>
    <property type="project" value="TreeGrafter"/>
</dbReference>
<dbReference type="RefSeq" id="WP_146580573.1">
    <property type="nucleotide sequence ID" value="NZ_SJPM01000012.1"/>
</dbReference>
<keyword evidence="3" id="KW-0067">ATP-binding</keyword>
<dbReference type="InterPro" id="IPR027417">
    <property type="entry name" value="P-loop_NTPase"/>
</dbReference>
<feature type="domain" description="Bacterial type II secretion system protein E" evidence="4">
    <location>
        <begin position="20"/>
        <end position="395"/>
    </location>
</feature>
<dbReference type="OrthoDB" id="244550at2"/>
<dbReference type="PANTHER" id="PTHR30258">
    <property type="entry name" value="TYPE II SECRETION SYSTEM PROTEIN GSPE-RELATED"/>
    <property type="match status" value="1"/>
</dbReference>
<organism evidence="5 6">
    <name type="scientific">Neorhodopirellula pilleata</name>
    <dbReference type="NCBI Taxonomy" id="2714738"/>
    <lineage>
        <taxon>Bacteria</taxon>
        <taxon>Pseudomonadati</taxon>
        <taxon>Planctomycetota</taxon>
        <taxon>Planctomycetia</taxon>
        <taxon>Pirellulales</taxon>
        <taxon>Pirellulaceae</taxon>
        <taxon>Neorhodopirellula</taxon>
    </lineage>
</organism>
<dbReference type="CDD" id="cd01129">
    <property type="entry name" value="PulE-GspE-like"/>
    <property type="match status" value="1"/>
</dbReference>
<dbReference type="InterPro" id="IPR001482">
    <property type="entry name" value="T2SS/T4SS_dom"/>
</dbReference>
<accession>A0A5C5ZZ62</accession>
<evidence type="ECO:0000256" key="1">
    <source>
        <dbReference type="ARBA" id="ARBA00006611"/>
    </source>
</evidence>
<evidence type="ECO:0000259" key="4">
    <source>
        <dbReference type="Pfam" id="PF00437"/>
    </source>
</evidence>
<dbReference type="Gene3D" id="3.40.50.300">
    <property type="entry name" value="P-loop containing nucleotide triphosphate hydrolases"/>
    <property type="match status" value="1"/>
</dbReference>
<keyword evidence="6" id="KW-1185">Reference proteome</keyword>
<dbReference type="Gene3D" id="3.30.450.90">
    <property type="match status" value="1"/>
</dbReference>
<comment type="caution">
    <text evidence="5">The sequence shown here is derived from an EMBL/GenBank/DDBJ whole genome shotgun (WGS) entry which is preliminary data.</text>
</comment>
<name>A0A5C5ZZ62_9BACT</name>
<dbReference type="GO" id="GO:0005524">
    <property type="term" value="F:ATP binding"/>
    <property type="evidence" value="ECO:0007669"/>
    <property type="project" value="UniProtKB-KW"/>
</dbReference>
<dbReference type="Proteomes" id="UP000316213">
    <property type="component" value="Unassembled WGS sequence"/>
</dbReference>
<keyword evidence="2" id="KW-0547">Nucleotide-binding</keyword>
<sequence length="418" mass="45193">MKPFIQWPIDARSPSSPQFATEMVKATLDAAIGCGASDVHFQPRSATWEISFRIDGVLQPVESFDRSEESDPVARLMALAGLPSYRGGVPQEGPLRWTTQHGDEREMRVGVFPTVHGTRAAIRIMDRRESIRDLDQLGFDDNIKVQLQSICDATDGWLLVAGPAGSGKTTTLYACLNRIASHPTGPHEVGSGQPRRSVLTIEDPVESVIDSISQSQLQPMTGLTLASALRAAVRQDAEVLLVSEIRDVETADAVLAASMTGHLCFSSIHAGSIGSTLRRLVQMNLPTFAIQSGLRGILCQRLLRRRCAACEGRSRITDDACHCCHGTGYDGRVPIAQAVTFDGAEAGQSIFDALVQHRPAHEIDEIATRAGVESLRTQATRLVEQGQTDEAEVYRVLGTSMSSKIGINDDQAPGSNLK</sequence>
<evidence type="ECO:0000256" key="2">
    <source>
        <dbReference type="ARBA" id="ARBA00022741"/>
    </source>
</evidence>
<evidence type="ECO:0000313" key="6">
    <source>
        <dbReference type="Proteomes" id="UP000316213"/>
    </source>
</evidence>
<dbReference type="AlphaFoldDB" id="A0A5C5ZZ62"/>
<evidence type="ECO:0000256" key="3">
    <source>
        <dbReference type="ARBA" id="ARBA00022840"/>
    </source>
</evidence>
<protein>
    <submittedName>
        <fullName evidence="5">Type II secretion system protein E</fullName>
    </submittedName>
</protein>